<accession>A0A6P8IW07</accession>
<gene>
    <name evidence="3" type="primary">LOC116304670</name>
</gene>
<feature type="region of interest" description="Disordered" evidence="1">
    <location>
        <begin position="83"/>
        <end position="176"/>
    </location>
</feature>
<feature type="compositionally biased region" description="Acidic residues" evidence="1">
    <location>
        <begin position="269"/>
        <end position="280"/>
    </location>
</feature>
<feature type="compositionally biased region" description="Acidic residues" evidence="1">
    <location>
        <begin position="146"/>
        <end position="160"/>
    </location>
</feature>
<organism evidence="2 3">
    <name type="scientific">Actinia tenebrosa</name>
    <name type="common">Australian red waratah sea anemone</name>
    <dbReference type="NCBI Taxonomy" id="6105"/>
    <lineage>
        <taxon>Eukaryota</taxon>
        <taxon>Metazoa</taxon>
        <taxon>Cnidaria</taxon>
        <taxon>Anthozoa</taxon>
        <taxon>Hexacorallia</taxon>
        <taxon>Actiniaria</taxon>
        <taxon>Actiniidae</taxon>
        <taxon>Actinia</taxon>
    </lineage>
</organism>
<feature type="compositionally biased region" description="Acidic residues" evidence="1">
    <location>
        <begin position="228"/>
        <end position="262"/>
    </location>
</feature>
<name>A0A6P8IW07_ACTTE</name>
<feature type="compositionally biased region" description="Low complexity" evidence="1">
    <location>
        <begin position="112"/>
        <end position="125"/>
    </location>
</feature>
<dbReference type="PANTHER" id="PTHR21520">
    <property type="entry name" value="GLUTAMATE-RICH PROTEIN 2"/>
    <property type="match status" value="1"/>
</dbReference>
<proteinExistence type="predicted"/>
<dbReference type="OrthoDB" id="9950633at2759"/>
<evidence type="ECO:0000313" key="3">
    <source>
        <dbReference type="RefSeq" id="XP_031570288.1"/>
    </source>
</evidence>
<dbReference type="RefSeq" id="XP_031570288.1">
    <property type="nucleotide sequence ID" value="XM_031714428.1"/>
</dbReference>
<feature type="compositionally biased region" description="Basic and acidic residues" evidence="1">
    <location>
        <begin position="161"/>
        <end position="176"/>
    </location>
</feature>
<dbReference type="PANTHER" id="PTHR21520:SF2">
    <property type="entry name" value="GLUTAMATE-RICH PROTEIN 2"/>
    <property type="match status" value="1"/>
</dbReference>
<dbReference type="GeneID" id="116304670"/>
<reference evidence="3" key="1">
    <citation type="submission" date="2025-08" db="UniProtKB">
        <authorList>
            <consortium name="RefSeq"/>
        </authorList>
    </citation>
    <scope>IDENTIFICATION</scope>
    <source>
        <tissue evidence="3">Tentacle</tissue>
    </source>
</reference>
<dbReference type="InParanoid" id="A0A6P8IW07"/>
<keyword evidence="2" id="KW-1185">Reference proteome</keyword>
<dbReference type="AlphaFoldDB" id="A0A6P8IW07"/>
<dbReference type="Proteomes" id="UP000515163">
    <property type="component" value="Unplaced"/>
</dbReference>
<evidence type="ECO:0000313" key="2">
    <source>
        <dbReference type="Proteomes" id="UP000515163"/>
    </source>
</evidence>
<evidence type="ECO:0000256" key="1">
    <source>
        <dbReference type="SAM" id="MobiDB-lite"/>
    </source>
</evidence>
<sequence>MSEIKKVASPMANTMMVLDQGEELLRSPSGLTRRPLKKATSEGLISLSAEPGKVKFEVGNQTWLESEGTRCSSAGRIERKLQLFKKKEDSEEQRRNSTDGIFFKPQDNPLVTKISTMKISSTTTTEKTKLLQDEKPSKAGKHESESSESESDSDESESDNEEAKENDMSNDENKEMVPIEIKAEFIQCVMSGNYTKAQETCKQILLLEPDNATCKEFHSVIMMKIEQDNMEDSDEDDSEDDDDDDEEDDDDDGEDDNDEEESNTSSSSEESEEDTDDDEFTVAPGLNLIMGGLPIKPQAK</sequence>
<dbReference type="KEGG" id="aten:116304670"/>
<feature type="compositionally biased region" description="Basic and acidic residues" evidence="1">
    <location>
        <begin position="126"/>
        <end position="145"/>
    </location>
</feature>
<protein>
    <submittedName>
        <fullName evidence="3">Transcription initiation factor TFIID subunit 11-like</fullName>
    </submittedName>
</protein>
<dbReference type="InterPro" id="IPR026703">
    <property type="entry name" value="ERICH2"/>
</dbReference>
<feature type="region of interest" description="Disordered" evidence="1">
    <location>
        <begin position="225"/>
        <end position="300"/>
    </location>
</feature>
<feature type="compositionally biased region" description="Basic and acidic residues" evidence="1">
    <location>
        <begin position="83"/>
        <end position="97"/>
    </location>
</feature>